<accession>A0A2S4LAH7</accession>
<dbReference type="AlphaFoldDB" id="A0A2S4LAH7"/>
<protein>
    <submittedName>
        <fullName evidence="1">Uncharacterized protein</fullName>
    </submittedName>
</protein>
<evidence type="ECO:0000313" key="2">
    <source>
        <dbReference type="Proteomes" id="UP000237481"/>
    </source>
</evidence>
<proteinExistence type="predicted"/>
<comment type="caution">
    <text evidence="1">The sequence shown here is derived from an EMBL/GenBank/DDBJ whole genome shotgun (WGS) entry which is preliminary data.</text>
</comment>
<organism evidence="1 2">
    <name type="scientific">Tolypocladium paradoxum</name>
    <dbReference type="NCBI Taxonomy" id="94208"/>
    <lineage>
        <taxon>Eukaryota</taxon>
        <taxon>Fungi</taxon>
        <taxon>Dikarya</taxon>
        <taxon>Ascomycota</taxon>
        <taxon>Pezizomycotina</taxon>
        <taxon>Sordariomycetes</taxon>
        <taxon>Hypocreomycetidae</taxon>
        <taxon>Hypocreales</taxon>
        <taxon>Ophiocordycipitaceae</taxon>
        <taxon>Tolypocladium</taxon>
    </lineage>
</organism>
<dbReference type="OrthoDB" id="4928253at2759"/>
<keyword evidence="2" id="KW-1185">Reference proteome</keyword>
<reference evidence="1 2" key="1">
    <citation type="submission" date="2018-01" db="EMBL/GenBank/DDBJ databases">
        <title>Harnessing the power of phylogenomics to disentangle the directionality and signatures of interkingdom host jumping in the parasitic fungal genus Tolypocladium.</title>
        <authorList>
            <person name="Quandt C.A."/>
            <person name="Patterson W."/>
            <person name="Spatafora J.W."/>
        </authorList>
    </citation>
    <scope>NUCLEOTIDE SEQUENCE [LARGE SCALE GENOMIC DNA]</scope>
    <source>
        <strain evidence="1 2">NRBC 100945</strain>
    </source>
</reference>
<sequence length="279" mass="31135">MCPRLFRAYGMAKKLGPDFSQYAVRPILEMIMLRTSMMTEFKLPDGSIACVGRDMPTVRVRTVELQASSSVRNTLREFIASTQSNLFTKAGSSLPMHIGRGATLPQPSIRMSGNVYRQLGLASTHVYFIHLTKPRARVVKMLKDFDGMVEMSDQGITVPVGIRHLKRKRPEALVTKDGSMPTPDENRRTAALAAKDKPEVAGGAKEANRVASQDSTSGLHWLYLMLRAGPEYRFPTDRYSIIAFIVEKSPKLAYAVKESIRHQEAGTRVLIYVNYPLTS</sequence>
<name>A0A2S4LAH7_9HYPO</name>
<gene>
    <name evidence="1" type="ORF">TPAR_00367</name>
</gene>
<evidence type="ECO:0000313" key="1">
    <source>
        <dbReference type="EMBL" id="POR39435.1"/>
    </source>
</evidence>
<feature type="non-terminal residue" evidence="1">
    <location>
        <position position="279"/>
    </location>
</feature>
<dbReference type="EMBL" id="PKSG01000038">
    <property type="protein sequence ID" value="POR39435.1"/>
    <property type="molecule type" value="Genomic_DNA"/>
</dbReference>
<dbReference type="Proteomes" id="UP000237481">
    <property type="component" value="Unassembled WGS sequence"/>
</dbReference>
<dbReference type="STRING" id="94208.A0A2S4LAH7"/>